<dbReference type="PROSITE" id="PS50157">
    <property type="entry name" value="ZINC_FINGER_C2H2_2"/>
    <property type="match status" value="8"/>
</dbReference>
<dbReference type="EMBL" id="OU898284">
    <property type="protein sequence ID" value="CAG9840426.1"/>
    <property type="molecule type" value="Genomic_DNA"/>
</dbReference>
<keyword evidence="6" id="KW-0539">Nucleus</keyword>
<dbReference type="PANTHER" id="PTHR24377">
    <property type="entry name" value="IP01015P-RELATED"/>
    <property type="match status" value="1"/>
</dbReference>
<gene>
    <name evidence="9" type="ORF">DIABBA_LOCUS13069</name>
</gene>
<evidence type="ECO:0000313" key="10">
    <source>
        <dbReference type="Proteomes" id="UP001153709"/>
    </source>
</evidence>
<dbReference type="FunFam" id="3.30.160.60:FF:000744">
    <property type="entry name" value="zinc finger E-box-binding homeobox 1"/>
    <property type="match status" value="1"/>
</dbReference>
<feature type="domain" description="C2H2-type" evidence="8">
    <location>
        <begin position="456"/>
        <end position="483"/>
    </location>
</feature>
<accession>A0A9N9TAW3</accession>
<reference evidence="9" key="1">
    <citation type="submission" date="2022-01" db="EMBL/GenBank/DDBJ databases">
        <authorList>
            <person name="King R."/>
        </authorList>
    </citation>
    <scope>NUCLEOTIDE SEQUENCE</scope>
</reference>
<feature type="domain" description="C2H2-type" evidence="8">
    <location>
        <begin position="346"/>
        <end position="374"/>
    </location>
</feature>
<dbReference type="Pfam" id="PF00096">
    <property type="entry name" value="zf-C2H2"/>
    <property type="match status" value="4"/>
</dbReference>
<proteinExistence type="predicted"/>
<dbReference type="PROSITE" id="PS00028">
    <property type="entry name" value="ZINC_FINGER_C2H2_1"/>
    <property type="match status" value="8"/>
</dbReference>
<dbReference type="Pfam" id="PF13912">
    <property type="entry name" value="zf-C2H2_6"/>
    <property type="match status" value="1"/>
</dbReference>
<organism evidence="9 10">
    <name type="scientific">Diabrotica balteata</name>
    <name type="common">Banded cucumber beetle</name>
    <dbReference type="NCBI Taxonomy" id="107213"/>
    <lineage>
        <taxon>Eukaryota</taxon>
        <taxon>Metazoa</taxon>
        <taxon>Ecdysozoa</taxon>
        <taxon>Arthropoda</taxon>
        <taxon>Hexapoda</taxon>
        <taxon>Insecta</taxon>
        <taxon>Pterygota</taxon>
        <taxon>Neoptera</taxon>
        <taxon>Endopterygota</taxon>
        <taxon>Coleoptera</taxon>
        <taxon>Polyphaga</taxon>
        <taxon>Cucujiformia</taxon>
        <taxon>Chrysomeloidea</taxon>
        <taxon>Chrysomelidae</taxon>
        <taxon>Galerucinae</taxon>
        <taxon>Diabroticina</taxon>
        <taxon>Diabroticites</taxon>
        <taxon>Diabrotica</taxon>
    </lineage>
</organism>
<feature type="domain" description="C2H2-type" evidence="8">
    <location>
        <begin position="372"/>
        <end position="400"/>
    </location>
</feature>
<sequence>MTTSTILFNTLSSSTSSSLQNVQALPTRLLPVQGAPMYYIILPKTSTSAAASSQTQLLVTSQTAPPTLKVIPSQNQLLMTPRSSPPILKVIPNVVMASNTIGSGSAPPLKIIPTNHLVNYATTVSNIHPNTPVVTKSKNDSSTDYVNPFDYTPYVKNTLSSICTQKITAAKERNLMQEKGFSWVCKICKKEFHEKERLLEHYEMHKNTTDQLGDIDENNDAYNISSKEITCPICMTSYANIAHYQQHVVYKHKPKDHYCDLCNYNFTDDFNLSLHNAIHHENPELYECVVCKKFQTKISSRLYEHINKNHLKEEMYCNECDKTFSSKTWFETHKIFHIETNERDTYKCRRCKSKFSTNYYLMQHMQESHTKYKCNQCDVTFPYKQNLDEHSRYLHKTEEQFLCNECGKTFTKICNLKVHQTVHKTGKYVCSTCGKVFKKRENLNKHVRIHTGEKPYKCNLCNKSFSQRTTLQIHTRTHTGERPYPCSKCKRGFITKTIKDCHEKKCKKF</sequence>
<evidence type="ECO:0000313" key="9">
    <source>
        <dbReference type="EMBL" id="CAG9840426.1"/>
    </source>
</evidence>
<dbReference type="InterPro" id="IPR013087">
    <property type="entry name" value="Znf_C2H2_type"/>
</dbReference>
<evidence type="ECO:0000256" key="3">
    <source>
        <dbReference type="ARBA" id="ARBA00022737"/>
    </source>
</evidence>
<comment type="subcellular location">
    <subcellularLocation>
        <location evidence="1">Nucleus</location>
    </subcellularLocation>
</comment>
<dbReference type="GO" id="GO:0005634">
    <property type="term" value="C:nucleus"/>
    <property type="evidence" value="ECO:0007669"/>
    <property type="project" value="UniProtKB-SubCell"/>
</dbReference>
<evidence type="ECO:0000256" key="1">
    <source>
        <dbReference type="ARBA" id="ARBA00004123"/>
    </source>
</evidence>
<feature type="domain" description="C2H2-type" evidence="8">
    <location>
        <begin position="428"/>
        <end position="455"/>
    </location>
</feature>
<dbReference type="FunFam" id="3.30.160.60:FF:002343">
    <property type="entry name" value="Zinc finger protein 33A"/>
    <property type="match status" value="1"/>
</dbReference>
<dbReference type="SMART" id="SM00355">
    <property type="entry name" value="ZnF_C2H2"/>
    <property type="match status" value="10"/>
</dbReference>
<keyword evidence="2" id="KW-0479">Metal-binding</keyword>
<dbReference type="Gene3D" id="3.30.160.60">
    <property type="entry name" value="Classic Zinc Finger"/>
    <property type="match status" value="7"/>
</dbReference>
<dbReference type="GO" id="GO:0008270">
    <property type="term" value="F:zinc ion binding"/>
    <property type="evidence" value="ECO:0007669"/>
    <property type="project" value="UniProtKB-KW"/>
</dbReference>
<feature type="domain" description="C2H2-type" evidence="8">
    <location>
        <begin position="257"/>
        <end position="284"/>
    </location>
</feature>
<evidence type="ECO:0000256" key="5">
    <source>
        <dbReference type="ARBA" id="ARBA00022833"/>
    </source>
</evidence>
<keyword evidence="4 7" id="KW-0863">Zinc-finger</keyword>
<dbReference type="GO" id="GO:0006355">
    <property type="term" value="P:regulation of DNA-templated transcription"/>
    <property type="evidence" value="ECO:0007669"/>
    <property type="project" value="UniProtKB-ARBA"/>
</dbReference>
<dbReference type="Proteomes" id="UP001153709">
    <property type="component" value="Chromosome 9"/>
</dbReference>
<dbReference type="AlphaFoldDB" id="A0A9N9TAW3"/>
<evidence type="ECO:0000259" key="8">
    <source>
        <dbReference type="PROSITE" id="PS50157"/>
    </source>
</evidence>
<dbReference type="InterPro" id="IPR036236">
    <property type="entry name" value="Znf_C2H2_sf"/>
</dbReference>
<evidence type="ECO:0000256" key="7">
    <source>
        <dbReference type="PROSITE-ProRule" id="PRU00042"/>
    </source>
</evidence>
<feature type="domain" description="C2H2-type" evidence="8">
    <location>
        <begin position="183"/>
        <end position="210"/>
    </location>
</feature>
<dbReference type="InterPro" id="IPR050826">
    <property type="entry name" value="Krueppel_C2H2_ZnFinger"/>
</dbReference>
<name>A0A9N9TAW3_DIABA</name>
<dbReference type="SUPFAM" id="SSF57667">
    <property type="entry name" value="beta-beta-alpha zinc fingers"/>
    <property type="match status" value="4"/>
</dbReference>
<evidence type="ECO:0000256" key="2">
    <source>
        <dbReference type="ARBA" id="ARBA00022723"/>
    </source>
</evidence>
<dbReference type="FunFam" id="3.30.160.60:FF:000100">
    <property type="entry name" value="Zinc finger 45-like"/>
    <property type="match status" value="1"/>
</dbReference>
<feature type="domain" description="C2H2-type" evidence="8">
    <location>
        <begin position="315"/>
        <end position="344"/>
    </location>
</feature>
<evidence type="ECO:0000256" key="6">
    <source>
        <dbReference type="ARBA" id="ARBA00023242"/>
    </source>
</evidence>
<evidence type="ECO:0000256" key="4">
    <source>
        <dbReference type="ARBA" id="ARBA00022771"/>
    </source>
</evidence>
<keyword evidence="5" id="KW-0862">Zinc</keyword>
<keyword evidence="3" id="KW-0677">Repeat</keyword>
<dbReference type="OrthoDB" id="6077919at2759"/>
<feature type="domain" description="C2H2-type" evidence="8">
    <location>
        <begin position="401"/>
        <end position="428"/>
    </location>
</feature>
<keyword evidence="10" id="KW-1185">Reference proteome</keyword>
<protein>
    <recommendedName>
        <fullName evidence="8">C2H2-type domain-containing protein</fullName>
    </recommendedName>
</protein>